<sequence length="180" mass="18939">MLASPFPNEPDSVRRVNAAALASNPLFVSAVENATAAALISKLATALSHVNDSMVQSLANKDSTESVASALTEAVQLLAAMTAPTVNLNKSVSKCMVALELGHWVAGRPVPQCTADSSNSTTSAAKSGQESSEGQSKSQLPKSLPQCNGEKVNIPSDKTLERERKSFSVKRNLEPHTIPR</sequence>
<name>A0A5K3FWP2_MESCO</name>
<feature type="compositionally biased region" description="Low complexity" evidence="1">
    <location>
        <begin position="114"/>
        <end position="139"/>
    </location>
</feature>
<dbReference type="AlphaFoldDB" id="A0A5K3FWP2"/>
<evidence type="ECO:0000256" key="1">
    <source>
        <dbReference type="SAM" id="MobiDB-lite"/>
    </source>
</evidence>
<organism evidence="2">
    <name type="scientific">Mesocestoides corti</name>
    <name type="common">Flatworm</name>
    <dbReference type="NCBI Taxonomy" id="53468"/>
    <lineage>
        <taxon>Eukaryota</taxon>
        <taxon>Metazoa</taxon>
        <taxon>Spiralia</taxon>
        <taxon>Lophotrochozoa</taxon>
        <taxon>Platyhelminthes</taxon>
        <taxon>Cestoda</taxon>
        <taxon>Eucestoda</taxon>
        <taxon>Cyclophyllidea</taxon>
        <taxon>Mesocestoididae</taxon>
        <taxon>Mesocestoides</taxon>
    </lineage>
</organism>
<reference evidence="2" key="1">
    <citation type="submission" date="2019-11" db="UniProtKB">
        <authorList>
            <consortium name="WormBaseParasite"/>
        </authorList>
    </citation>
    <scope>IDENTIFICATION</scope>
</reference>
<accession>A0A5K3FWP2</accession>
<protein>
    <submittedName>
        <fullName evidence="2">Talin_middle domain-containing protein</fullName>
    </submittedName>
</protein>
<feature type="region of interest" description="Disordered" evidence="1">
    <location>
        <begin position="112"/>
        <end position="180"/>
    </location>
</feature>
<feature type="compositionally biased region" description="Basic and acidic residues" evidence="1">
    <location>
        <begin position="158"/>
        <end position="174"/>
    </location>
</feature>
<dbReference type="WBParaSite" id="MCU_012136-RA">
    <property type="protein sequence ID" value="MCU_012136-RA"/>
    <property type="gene ID" value="MCU_012136"/>
</dbReference>
<evidence type="ECO:0000313" key="2">
    <source>
        <dbReference type="WBParaSite" id="MCU_012136-RA"/>
    </source>
</evidence>
<proteinExistence type="predicted"/>